<organism evidence="1">
    <name type="scientific">Myoviridae sp. ctCo31</name>
    <dbReference type="NCBI Taxonomy" id="2825053"/>
    <lineage>
        <taxon>Viruses</taxon>
        <taxon>Duplodnaviria</taxon>
        <taxon>Heunggongvirae</taxon>
        <taxon>Uroviricota</taxon>
        <taxon>Caudoviricetes</taxon>
    </lineage>
</organism>
<reference evidence="1" key="1">
    <citation type="journal article" date="2021" name="Proc. Natl. Acad. Sci. U.S.A.">
        <title>A Catalog of Tens of Thousands of Viruses from Human Metagenomes Reveals Hidden Associations with Chronic Diseases.</title>
        <authorList>
            <person name="Tisza M.J."/>
            <person name="Buck C.B."/>
        </authorList>
    </citation>
    <scope>NUCLEOTIDE SEQUENCE</scope>
    <source>
        <strain evidence="1">CtCo31</strain>
    </source>
</reference>
<name>A0A8S5UMH3_9CAUD</name>
<proteinExistence type="predicted"/>
<protein>
    <submittedName>
        <fullName evidence="1">Uncharacterized protein</fullName>
    </submittedName>
</protein>
<dbReference type="EMBL" id="BK016109">
    <property type="protein sequence ID" value="DAF95679.1"/>
    <property type="molecule type" value="Genomic_DNA"/>
</dbReference>
<evidence type="ECO:0000313" key="1">
    <source>
        <dbReference type="EMBL" id="DAF95679.1"/>
    </source>
</evidence>
<accession>A0A8S5UMH3</accession>
<sequence>MQLQPKNTLETFFLNHQKSNLNFPKISKNQLIRGHIEQ</sequence>